<evidence type="ECO:0000256" key="2">
    <source>
        <dbReference type="ARBA" id="ARBA00022801"/>
    </source>
</evidence>
<comment type="caution">
    <text evidence="4">The sequence shown here is derived from an EMBL/GenBank/DDBJ whole genome shotgun (WGS) entry which is preliminary data.</text>
</comment>
<dbReference type="InterPro" id="IPR029058">
    <property type="entry name" value="AB_hydrolase_fold"/>
</dbReference>
<evidence type="ECO:0000256" key="1">
    <source>
        <dbReference type="ARBA" id="ARBA00006499"/>
    </source>
</evidence>
<keyword evidence="2" id="KW-0378">Hydrolase</keyword>
<accession>A0ABN9R6B6</accession>
<dbReference type="InterPro" id="IPR050565">
    <property type="entry name" value="LYPA1-2/EST-like"/>
</dbReference>
<keyword evidence="5" id="KW-1185">Reference proteome</keyword>
<evidence type="ECO:0000259" key="3">
    <source>
        <dbReference type="Pfam" id="PF02230"/>
    </source>
</evidence>
<evidence type="ECO:0000313" key="4">
    <source>
        <dbReference type="EMBL" id="CAK0813937.1"/>
    </source>
</evidence>
<protein>
    <recommendedName>
        <fullName evidence="3">Phospholipase/carboxylesterase/thioesterase domain-containing protein</fullName>
    </recommendedName>
</protein>
<dbReference type="Gene3D" id="3.40.50.1820">
    <property type="entry name" value="alpha/beta hydrolase"/>
    <property type="match status" value="1"/>
</dbReference>
<dbReference type="PANTHER" id="PTHR10655">
    <property type="entry name" value="LYSOPHOSPHOLIPASE-RELATED"/>
    <property type="match status" value="1"/>
</dbReference>
<comment type="similarity">
    <text evidence="1">Belongs to the AB hydrolase superfamily. AB hydrolase 2 family.</text>
</comment>
<feature type="domain" description="Phospholipase/carboxylesterase/thioesterase" evidence="3">
    <location>
        <begin position="30"/>
        <end position="241"/>
    </location>
</feature>
<dbReference type="Proteomes" id="UP001189429">
    <property type="component" value="Unassembled WGS sequence"/>
</dbReference>
<gene>
    <name evidence="4" type="ORF">PCOR1329_LOCUS17703</name>
</gene>
<dbReference type="EMBL" id="CAUYUJ010005524">
    <property type="protein sequence ID" value="CAK0813937.1"/>
    <property type="molecule type" value="Genomic_DNA"/>
</dbReference>
<reference evidence="4" key="1">
    <citation type="submission" date="2023-10" db="EMBL/GenBank/DDBJ databases">
        <authorList>
            <person name="Chen Y."/>
            <person name="Shah S."/>
            <person name="Dougan E. K."/>
            <person name="Thang M."/>
            <person name="Chan C."/>
        </authorList>
    </citation>
    <scope>NUCLEOTIDE SEQUENCE [LARGE SCALE GENOMIC DNA]</scope>
</reference>
<proteinExistence type="inferred from homology"/>
<dbReference type="InterPro" id="IPR003140">
    <property type="entry name" value="PLipase/COase/thioEstase"/>
</dbReference>
<dbReference type="SUPFAM" id="SSF53474">
    <property type="entry name" value="alpha/beta-Hydrolases"/>
    <property type="match status" value="1"/>
</dbReference>
<evidence type="ECO:0000313" key="5">
    <source>
        <dbReference type="Proteomes" id="UP001189429"/>
    </source>
</evidence>
<organism evidence="4 5">
    <name type="scientific">Prorocentrum cordatum</name>
    <dbReference type="NCBI Taxonomy" id="2364126"/>
    <lineage>
        <taxon>Eukaryota</taxon>
        <taxon>Sar</taxon>
        <taxon>Alveolata</taxon>
        <taxon>Dinophyceae</taxon>
        <taxon>Prorocentrales</taxon>
        <taxon>Prorocentraceae</taxon>
        <taxon>Prorocentrum</taxon>
    </lineage>
</organism>
<name>A0ABN9R6B6_9DINO</name>
<sequence length="395" mass="42438">MAAAPAPGPAAASAAAAQAARPAGSVPGQGAPATCAVVWLHGLGDTEEYWRDRFQRLPPEARPAGCAWLHPLAPEGPVRHRAGAVVPRWCDTWGDPDSTSWVDDPDDVASSVALVHEFLSEQLPVDPSRVVLGGFSQGGAVALLAALSFPRRLAGCAIYGGWLSYPTAEKVQSGAWVHDSNLALPVWWGHGEHDRCIPACLLDEHSEVLDHVRPVAVEKRRYSGGHFPKEQAMSDMLEWTRRVLGQGSCSDLQAEGSEPPKRACVGLQLSWRSECAWRTGPQTLSLVGKPSLALQLPCPLEENEGQGWAPGSVAHAGIRGAGSDHTLAFRIDYPGSEFTAHVFDVECESLTLCREPLRILARPSQGFGIIEATGEHSRLFWTFRLDPPGMSVTLP</sequence>
<dbReference type="PANTHER" id="PTHR10655:SF17">
    <property type="entry name" value="LYSOPHOSPHOLIPASE-LIKE PROTEIN 1"/>
    <property type="match status" value="1"/>
</dbReference>
<dbReference type="Pfam" id="PF02230">
    <property type="entry name" value="Abhydrolase_2"/>
    <property type="match status" value="1"/>
</dbReference>